<dbReference type="EMBL" id="JAPNKE010000002">
    <property type="protein sequence ID" value="MCY1013072.1"/>
    <property type="molecule type" value="Genomic_DNA"/>
</dbReference>
<name>A0A9X3EZC5_9BACT</name>
<protein>
    <submittedName>
        <fullName evidence="1">Uncharacterized protein</fullName>
    </submittedName>
</protein>
<comment type="caution">
    <text evidence="1">The sequence shown here is derived from an EMBL/GenBank/DDBJ whole genome shotgun (WGS) entry which is preliminary data.</text>
</comment>
<accession>A0A9X3EZC5</accession>
<evidence type="ECO:0000313" key="1">
    <source>
        <dbReference type="EMBL" id="MCY1013072.1"/>
    </source>
</evidence>
<organism evidence="1 2">
    <name type="scientific">Nannocystis pusilla</name>
    <dbReference type="NCBI Taxonomy" id="889268"/>
    <lineage>
        <taxon>Bacteria</taxon>
        <taxon>Pseudomonadati</taxon>
        <taxon>Myxococcota</taxon>
        <taxon>Polyangia</taxon>
        <taxon>Nannocystales</taxon>
        <taxon>Nannocystaceae</taxon>
        <taxon>Nannocystis</taxon>
    </lineage>
</organism>
<evidence type="ECO:0000313" key="2">
    <source>
        <dbReference type="Proteomes" id="UP001150924"/>
    </source>
</evidence>
<proteinExistence type="predicted"/>
<gene>
    <name evidence="1" type="ORF">OV079_47580</name>
</gene>
<keyword evidence="2" id="KW-1185">Reference proteome</keyword>
<dbReference type="RefSeq" id="WP_267776746.1">
    <property type="nucleotide sequence ID" value="NZ_JAPNKE010000002.1"/>
</dbReference>
<dbReference type="AlphaFoldDB" id="A0A9X3EZC5"/>
<reference evidence="1" key="1">
    <citation type="submission" date="2022-11" db="EMBL/GenBank/DDBJ databases">
        <title>Minimal conservation of predation-associated metabolite biosynthetic gene clusters underscores biosynthetic potential of Myxococcota including descriptions for ten novel species: Archangium lansinium sp. nov., Myxococcus landrumus sp. nov., Nannocystis bai.</title>
        <authorList>
            <person name="Ahearne A."/>
            <person name="Stevens C."/>
            <person name="Phillips K."/>
        </authorList>
    </citation>
    <scope>NUCLEOTIDE SEQUENCE</scope>
    <source>
        <strain evidence="1">Na p29</strain>
    </source>
</reference>
<dbReference type="Proteomes" id="UP001150924">
    <property type="component" value="Unassembled WGS sequence"/>
</dbReference>
<sequence>MGPYRRPRLRLEPLDDGQVLVADAEVCPTPDKPGARPRCRREVYLLPLVEQRFVQSDLLEDGEPAGPARIATYEESAVPQKDGWIRRSEVQRSLRFKATGITIAESVRVRDCDPAAGANTCDEHELMRYERELAWEDGRFSTSRSAWGKARTP</sequence>